<dbReference type="Pfam" id="PF00078">
    <property type="entry name" value="RVT_1"/>
    <property type="match status" value="1"/>
</dbReference>
<reference evidence="4" key="3">
    <citation type="journal article" date="2005" name="Genetics">
        <title>Structure and evolution of the r/b chromosomal regions in rice, maize, and sorghum.</title>
        <authorList>
            <person name="Swigonova Z."/>
            <person name="Bennetzen J.L."/>
            <person name="Messing J."/>
        </authorList>
    </citation>
    <scope>NUCLEOTIDE SEQUENCE</scope>
</reference>
<feature type="compositionally biased region" description="Basic and acidic residues" evidence="1">
    <location>
        <begin position="498"/>
        <end position="508"/>
    </location>
</feature>
<dbReference type="CDD" id="cd09279">
    <property type="entry name" value="RNase_HI_like"/>
    <property type="match status" value="1"/>
</dbReference>
<organism evidence="4">
    <name type="scientific">Zea mays</name>
    <name type="common">Maize</name>
    <dbReference type="NCBI Taxonomy" id="4577"/>
    <lineage>
        <taxon>Eukaryota</taxon>
        <taxon>Viridiplantae</taxon>
        <taxon>Streptophyta</taxon>
        <taxon>Embryophyta</taxon>
        <taxon>Tracheophyta</taxon>
        <taxon>Spermatophyta</taxon>
        <taxon>Magnoliopsida</taxon>
        <taxon>Liliopsida</taxon>
        <taxon>Poales</taxon>
        <taxon>Poaceae</taxon>
        <taxon>PACMAD clade</taxon>
        <taxon>Panicoideae</taxon>
        <taxon>Andropogonodae</taxon>
        <taxon>Andropogoneae</taxon>
        <taxon>Tripsacinae</taxon>
        <taxon>Zea</taxon>
    </lineage>
</organism>
<dbReference type="Pfam" id="PF13456">
    <property type="entry name" value="RVT_3"/>
    <property type="match status" value="1"/>
</dbReference>
<feature type="compositionally biased region" description="Basic and acidic residues" evidence="1">
    <location>
        <begin position="472"/>
        <end position="489"/>
    </location>
</feature>
<evidence type="ECO:0000259" key="3">
    <source>
        <dbReference type="PROSITE" id="PS50994"/>
    </source>
</evidence>
<dbReference type="Pfam" id="PF17921">
    <property type="entry name" value="Integrase_H2C2"/>
    <property type="match status" value="1"/>
</dbReference>
<dbReference type="InterPro" id="IPR041588">
    <property type="entry name" value="Integrase_H2C2"/>
</dbReference>
<feature type="domain" description="RNase H type-1" evidence="2">
    <location>
        <begin position="1439"/>
        <end position="1568"/>
    </location>
</feature>
<proteinExistence type="predicted"/>
<feature type="compositionally biased region" description="Low complexity" evidence="1">
    <location>
        <begin position="524"/>
        <end position="538"/>
    </location>
</feature>
<dbReference type="InterPro" id="IPR041577">
    <property type="entry name" value="RT_RNaseH_2"/>
</dbReference>
<dbReference type="PANTHER" id="PTHR48475">
    <property type="entry name" value="RIBONUCLEASE H"/>
    <property type="match status" value="1"/>
</dbReference>
<dbReference type="InterPro" id="IPR012337">
    <property type="entry name" value="RNaseH-like_sf"/>
</dbReference>
<dbReference type="SUPFAM" id="SSF53098">
    <property type="entry name" value="Ribonuclease H-like"/>
    <property type="match status" value="2"/>
</dbReference>
<dbReference type="InterPro" id="IPR036397">
    <property type="entry name" value="RNaseH_sf"/>
</dbReference>
<name>Q8S461_MAIZE</name>
<dbReference type="EMBL" id="AF466203">
    <property type="protein sequence ID" value="AAL75984.1"/>
    <property type="molecule type" value="Genomic_DNA"/>
</dbReference>
<gene>
    <name evidence="4" type="primary">Z092E12.19</name>
</gene>
<feature type="region of interest" description="Disordered" evidence="1">
    <location>
        <begin position="702"/>
        <end position="736"/>
    </location>
</feature>
<dbReference type="PANTHER" id="PTHR48475:SF1">
    <property type="entry name" value="RNASE H TYPE-1 DOMAIN-CONTAINING PROTEIN"/>
    <property type="match status" value="1"/>
</dbReference>
<feature type="region of interest" description="Disordered" evidence="1">
    <location>
        <begin position="427"/>
        <end position="538"/>
    </location>
</feature>
<feature type="region of interest" description="Disordered" evidence="1">
    <location>
        <begin position="1586"/>
        <end position="1626"/>
    </location>
</feature>
<feature type="compositionally biased region" description="Basic residues" evidence="1">
    <location>
        <begin position="46"/>
        <end position="57"/>
    </location>
</feature>
<protein>
    <submittedName>
        <fullName evidence="4">Putative prpol</fullName>
    </submittedName>
</protein>
<dbReference type="SUPFAM" id="SSF56672">
    <property type="entry name" value="DNA/RNA polymerases"/>
    <property type="match status" value="1"/>
</dbReference>
<dbReference type="GO" id="GO:0003676">
    <property type="term" value="F:nucleic acid binding"/>
    <property type="evidence" value="ECO:0007669"/>
    <property type="project" value="InterPro"/>
</dbReference>
<dbReference type="InterPro" id="IPR000477">
    <property type="entry name" value="RT_dom"/>
</dbReference>
<evidence type="ECO:0000256" key="1">
    <source>
        <dbReference type="SAM" id="MobiDB-lite"/>
    </source>
</evidence>
<sequence>MGSLQQPLRPGTVLRFGTLEFMSFDGSYDMILLPPPRDYDNGGRQPARRRRNRRRLPRVVEGQHSGSLRSLPRQRRRRRGRQGQVGGRASSAVERIDAPDTPTEGTPDVDLAFKTEASAVPPRHADPEQEDDAGALAESLQDVALGPEMMVQPVPDVTTSLLVDQKVTTNSHLASFRLGLNPPNDLVLAGALIEASATPLRFRMRSPWDRLADVSTYGPSGSEEDDDPSIGWDFSGLGNPSAVRDFMTACDYCLSDCSDGSRSLGNESCGPSRECFHIELGGPSEGNHLGMPEDGDLPRPVPRADIPRELAVVPAPAGGYDPQLEQVREAQARLNEGTGALEPIRRDVGQAWVGQPLAGEIRHPPQGLQHRVANNVRTRPPPASSGVGQNLATAAMLIRAMPEPSTTEGRRIQGELKNLLEGAAVRRAESTASRRQGYPSEPHAATSRFMREASVYTGRTRNTAPAAPGHLGNEHHRRDRRAHLDERVRRGYHPRRGGRYDSGEDRSPSPEPPGPQAFSRAIRRAPFPTRFRPPTTITKYSGETRPELWLADYRLACQLGGTDDDNLIIRNLPLFLSDTARAWLEHLPPGQISNWDDLVQAFAGNFQGTYVRPGNSWDLRSCRQQPGESLRDYIRRFSKQRTELPNITDSDVIGAFLAGTTCRDLVSKLGRKTPTRASELMDIATKFASGQEAVEAIFRKDKQPQGRASEEVPEASAPCGAKKKGKMKSQSKRDATDADLVAAAEYKNPRKPPGGANLFDKMLKEPCPYHQGPVKHTLEECVMLRRHFHRAGPPAEGDRARDDDKNEDHLAGEFPEVRDCFMIYGGHVANTSARHRKQERREVCSVKVAAPVYLDWSDKPITFDQADHPDHVPSPGKYPLVVDPVVGNVRLTKVLMDGGSCLNIIYAETLKLLRVDLSSVRAGAAPFHGIIPGKRVQPLGRLDLPVCFGTPSNFRRETLTFEVVGFRGTYHAVLGRPCYAKFMAVPNYTYLKLKMPGPNGVITVGPTYKHAFECDVECVEYAEALAESEALIADLENLSKEVPDVKRHAGNFEPAETVKAVPLDPSGDTTKQVPYPLPRIDQIVDSTAGCETLSFLDAYSGYHQIRMKESDQLATSFITPFGMYCYVTMPFGLRNAGATYQRCMNHVFGEHIGRTVEAYVDDIVVKTRKASDLLSDLEVTFRCLKAKGVKLNPEKCVFGVPRGMLLGFIVSERGIEANPEKIAAITSMGPIKDLKGVQRVMGCLAALSRFISRLGERGLPLYRLLRKAECFAWTPEAEEALGNLKALLTKAPVLVPPADGEALLVYVAATTQVVSAAIVVERQEKGHALPVQRPVYFISEVLSETKIRYPQVQKLLYAVILTRRKLRHYFESHPVTVVSSFPLGEIIQCREASGRIAKWAVEIMGETISFAPRKAIKSQVLADFVAEWVDTQLPTTPIQPELWTMFFDGSLMKTGAGAGLLFISPLGRHLRYVLRLHFPASNNVAEYEALVNGLRIAIELGVRRLDARGDSQLVIDQVMKNSHCRDPKMEAYYDEVRRLEDKFFGLELNHIARRYNETADELAKIASGRTTVPPDVFSRDLHQPSVKLDDAPEPEVPSAQPEVPSAPEGGALNIEEGQSGATPDQDWQAPYLQYLRRGELPLDQAEARRVARRAKSFVLLGDEEELYHRSPSGILQRCISIAEGRELLREIHSGACGHHAAPRALVRNAFRQGFYWPTAVADATRIVRTCEGCQFYAKQTHLPAQALQTIPITWPFAVWGLDLVGPLQKAPGGYTYLLVAIDKFSKWIEVRPLNNIRSEQAVAFFTNIIYRFGVPNSIITDNGTQFTGKNSWIFARITISGWTGPPWLIP</sequence>
<dbReference type="InterPro" id="IPR001584">
    <property type="entry name" value="Integrase_cat-core"/>
</dbReference>
<dbReference type="InterPro" id="IPR043502">
    <property type="entry name" value="DNA/RNA_pol_sf"/>
</dbReference>
<dbReference type="InterPro" id="IPR002156">
    <property type="entry name" value="RNaseH_domain"/>
</dbReference>
<dbReference type="GO" id="GO:0004523">
    <property type="term" value="F:RNA-DNA hybrid ribonuclease activity"/>
    <property type="evidence" value="ECO:0007669"/>
    <property type="project" value="InterPro"/>
</dbReference>
<dbReference type="GO" id="GO:0015074">
    <property type="term" value="P:DNA integration"/>
    <property type="evidence" value="ECO:0007669"/>
    <property type="project" value="InterPro"/>
</dbReference>
<dbReference type="Pfam" id="PF03732">
    <property type="entry name" value="Retrotrans_gag"/>
    <property type="match status" value="1"/>
</dbReference>
<dbReference type="ExpressionAtlas" id="Q8S461">
    <property type="expression patterns" value="baseline"/>
</dbReference>
<dbReference type="Gene3D" id="3.30.420.10">
    <property type="entry name" value="Ribonuclease H-like superfamily/Ribonuclease H"/>
    <property type="match status" value="2"/>
</dbReference>
<dbReference type="Gene3D" id="1.10.340.70">
    <property type="match status" value="1"/>
</dbReference>
<feature type="compositionally biased region" description="Basic residues" evidence="1">
    <location>
        <begin position="72"/>
        <end position="81"/>
    </location>
</feature>
<feature type="domain" description="Integrase catalytic" evidence="3">
    <location>
        <begin position="1747"/>
        <end position="1850"/>
    </location>
</feature>
<dbReference type="Pfam" id="PF17919">
    <property type="entry name" value="RT_RNaseH_2"/>
    <property type="match status" value="1"/>
</dbReference>
<evidence type="ECO:0000259" key="2">
    <source>
        <dbReference type="PROSITE" id="PS50879"/>
    </source>
</evidence>
<dbReference type="InterPro" id="IPR043128">
    <property type="entry name" value="Rev_trsase/Diguanyl_cyclase"/>
</dbReference>
<accession>Q8S461</accession>
<reference evidence="4" key="1">
    <citation type="journal article" date="2004" name="Genome Res.">
        <title>Close split of sorghum and maize genome progenitors.</title>
        <authorList>
            <person name="Swigonova Z."/>
            <person name="Lai J."/>
            <person name="Ma J."/>
            <person name="Ramakrishna W."/>
            <person name="Llaca V."/>
            <person name="Bennetzen J.L."/>
            <person name="Messing J."/>
        </authorList>
    </citation>
    <scope>NUCLEOTIDE SEQUENCE</scope>
</reference>
<dbReference type="PROSITE" id="PS50994">
    <property type="entry name" value="INTEGRASE"/>
    <property type="match status" value="1"/>
</dbReference>
<feature type="region of interest" description="Disordered" evidence="1">
    <location>
        <begin position="34"/>
        <end position="109"/>
    </location>
</feature>
<dbReference type="Gene3D" id="3.10.10.10">
    <property type="entry name" value="HIV Type 1 Reverse Transcriptase, subunit A, domain 1"/>
    <property type="match status" value="1"/>
</dbReference>
<dbReference type="PROSITE" id="PS50879">
    <property type="entry name" value="RNASE_H_1"/>
    <property type="match status" value="1"/>
</dbReference>
<dbReference type="CDD" id="cd01647">
    <property type="entry name" value="RT_LTR"/>
    <property type="match status" value="1"/>
</dbReference>
<dbReference type="Gene3D" id="3.30.70.270">
    <property type="match status" value="2"/>
</dbReference>
<reference evidence="4" key="2">
    <citation type="journal article" date="2004" name="Genome Res.">
        <title>Gene loss and movement in the maize genome.</title>
        <authorList>
            <person name="Lai J."/>
            <person name="Ma J."/>
            <person name="Swigonova Z."/>
            <person name="Ramakrishna W."/>
            <person name="Linton E."/>
            <person name="Llaca V."/>
            <person name="Tanyolac B."/>
            <person name="Park Y.J."/>
            <person name="Jeong O.Y."/>
            <person name="Bennetzen J.L."/>
            <person name="Messing J."/>
        </authorList>
    </citation>
    <scope>NUCLEOTIDE SEQUENCE</scope>
</reference>
<evidence type="ECO:0000313" key="4">
    <source>
        <dbReference type="EMBL" id="AAL75984.1"/>
    </source>
</evidence>
<feature type="compositionally biased region" description="Basic residues" evidence="1">
    <location>
        <begin position="721"/>
        <end position="730"/>
    </location>
</feature>
<dbReference type="InterPro" id="IPR005162">
    <property type="entry name" value="Retrotrans_gag_dom"/>
</dbReference>
<dbReference type="Pfam" id="PF00665">
    <property type="entry name" value="rve"/>
    <property type="match status" value="1"/>
</dbReference>